<dbReference type="STRING" id="1313304.CALK_2461"/>
<dbReference type="Proteomes" id="UP000017148">
    <property type="component" value="Unassembled WGS sequence"/>
</dbReference>
<gene>
    <name evidence="1" type="ORF">CALK_2461</name>
</gene>
<dbReference type="AlphaFoldDB" id="U7D436"/>
<accession>U7D436</accession>
<protein>
    <submittedName>
        <fullName evidence="1">Uncharacterized protein</fullName>
    </submittedName>
</protein>
<keyword evidence="2" id="KW-1185">Reference proteome</keyword>
<reference evidence="1 2" key="1">
    <citation type="journal article" date="2013" name="Environ. Microbiol.">
        <title>Genome analysis of Chitinivibrio alkaliphilus gen. nov., sp. nov., a novel extremely haloalkaliphilic anaerobic chitinolytic bacterium from the candidate phylum Termite Group 3.</title>
        <authorList>
            <person name="Sorokin D.Y."/>
            <person name="Gumerov V.M."/>
            <person name="Rakitin A.L."/>
            <person name="Beletsky A.V."/>
            <person name="Damste J.S."/>
            <person name="Muyzer G."/>
            <person name="Mardanov A.V."/>
            <person name="Ravin N.V."/>
        </authorList>
    </citation>
    <scope>NUCLEOTIDE SEQUENCE [LARGE SCALE GENOMIC DNA]</scope>
    <source>
        <strain evidence="1 2">ACht1</strain>
    </source>
</reference>
<dbReference type="Gene3D" id="3.40.50.150">
    <property type="entry name" value="Vaccinia Virus protein VP39"/>
    <property type="match status" value="1"/>
</dbReference>
<dbReference type="SUPFAM" id="SSF53335">
    <property type="entry name" value="S-adenosyl-L-methionine-dependent methyltransferases"/>
    <property type="match status" value="1"/>
</dbReference>
<comment type="caution">
    <text evidence="1">The sequence shown here is derived from an EMBL/GenBank/DDBJ whole genome shotgun (WGS) entry which is preliminary data.</text>
</comment>
<sequence>MNDVFEHIPVDEAENMLSLLKNALVPGGTLVLRVPNMSNILGAYSRFIDITHVTGYTEESLQQLLTLAGFRNHTLVLPPKGFVWRSWRPWAPWCGWNLRDLLNTCLHRFLFFLRYSKAPQCVTKNIEVYTHRPLEDPPA</sequence>
<proteinExistence type="predicted"/>
<dbReference type="OrthoDB" id="5395564at2"/>
<organism evidence="1 2">
    <name type="scientific">Chitinivibrio alkaliphilus ACht1</name>
    <dbReference type="NCBI Taxonomy" id="1313304"/>
    <lineage>
        <taxon>Bacteria</taxon>
        <taxon>Pseudomonadati</taxon>
        <taxon>Fibrobacterota</taxon>
        <taxon>Chitinivibrionia</taxon>
        <taxon>Chitinivibrionales</taxon>
        <taxon>Chitinivibrionaceae</taxon>
        <taxon>Chitinivibrio</taxon>
    </lineage>
</organism>
<name>U7D436_9BACT</name>
<evidence type="ECO:0000313" key="1">
    <source>
        <dbReference type="EMBL" id="ERP30718.1"/>
    </source>
</evidence>
<dbReference type="InterPro" id="IPR029063">
    <property type="entry name" value="SAM-dependent_MTases_sf"/>
</dbReference>
<dbReference type="EMBL" id="ASJR01000038">
    <property type="protein sequence ID" value="ERP30718.1"/>
    <property type="molecule type" value="Genomic_DNA"/>
</dbReference>
<evidence type="ECO:0000313" key="2">
    <source>
        <dbReference type="Proteomes" id="UP000017148"/>
    </source>
</evidence>